<evidence type="ECO:0000313" key="3">
    <source>
        <dbReference type="Proteomes" id="UP000008153"/>
    </source>
</evidence>
<dbReference type="GeneID" id="5069208"/>
<reference evidence="2 3" key="2">
    <citation type="journal article" date="2011" name="Genome Res.">
        <title>Chromosome and gene copy number variation allow major structural change between species and strains of Leishmania.</title>
        <authorList>
            <person name="Rogers M.B."/>
            <person name="Hilley J.D."/>
            <person name="Dickens N.J."/>
            <person name="Wilkes J."/>
            <person name="Bates P.A."/>
            <person name="Depledge D.P."/>
            <person name="Harris D."/>
            <person name="Her Y."/>
            <person name="Herzyk P."/>
            <person name="Imamura H."/>
            <person name="Otto T.D."/>
            <person name="Sanders M."/>
            <person name="Seeger K."/>
            <person name="Dujardin J.C."/>
            <person name="Berriman M."/>
            <person name="Smith D.F."/>
            <person name="Hertz-Fowler C."/>
            <person name="Mottram J.C."/>
        </authorList>
    </citation>
    <scope>NUCLEOTIDE SEQUENCE [LARGE SCALE GENOMIC DNA]</scope>
    <source>
        <strain evidence="2 3">JPCM5</strain>
    </source>
</reference>
<feature type="region of interest" description="Disordered" evidence="1">
    <location>
        <begin position="1488"/>
        <end position="1551"/>
    </location>
</feature>
<dbReference type="EMBL" id="FR796455">
    <property type="protein sequence ID" value="CAM68211.2"/>
    <property type="molecule type" value="Genomic_DNA"/>
</dbReference>
<feature type="compositionally biased region" description="Low complexity" evidence="1">
    <location>
        <begin position="2398"/>
        <end position="2411"/>
    </location>
</feature>
<gene>
    <name evidence="2" type="ORF">LINJ_23_1090</name>
</gene>
<sequence>MSDMEPHSPATHLSSEARPPPFSPHAFDSTGHGILVARRPRHGGGGHDTFGERDQSVAQPGPPLRLSTRRLQVFSYVLAELSSATTLLPDYTKAILNLSRRLVGAWQAVTAAAVARTRYEHALVWAAHQWKRTEASDLRASSPTKKASEGYRAFMTVSRRSSRRRAREKKKRCSSVPVTAVAAASSPSPAVAAALFDSGTSSHKRRRLTREATPAAASSDVALADQRLRRSQQHSNALSDAVASAPPCVDSPTSSNKNLQADVAATPPLPSPSDHRGGGLQSRVVHKRRRQFVQRTLQQLWLDAQEAEDKAGQHVEYIRGLVVNALYQQYLQVTVEASYHDVVLYRWLSPLLFSVRRGGVGPRQAWPRQGYRQRRRSASAPQGGGSLQHALQHQAAGQVVADLQLLRRVLRRARITAGPSRGAGRRSSSGGDSGIVVASLAMGHGSASSVPLSPTTAAVRDAVGAGGPASFATVDGGGAAATASSEGANGDGSAARRTASTDGSRSSSGLSTHDALDDYTLAVPMPLKSFLQACLSFDPTHCAFALMSRCVLLAQHVRSGDDEQAVPFHVAPDGKGARQEVRGGVGRADEGVTEGVDGEAPAREYFGLFYVVIARRAVGGCACTAMCFGNHKFIFVCCHDTEALLREAMPDAESDEGACQGSDASTAATEEEEERHLAHVSHLSAEAAATTCASNEAVGEAERLAGADAQTPSSVSTSSTVGMAASAKGHQRHLPLSRFRAHSLRMGKLTLPFPARGISALRTHDAHRLKRNATENGGSGECGRVAEAGPSRRPPPEAAAHSLPSSPRSTSASCSAQSTPSGQPRSSMLPRLSTAAGGIKATASTAWSGAAPGVAALPSSTAEERLRTRSLTRQAPSPHAKRSFTQTLSATQDASSTDRASAAAPGHAYTAVTTAPLPPALRQPIRADVSSSAAPASDASLQSRSAPAESVPACSPLVPLLQGTASVFPGDDAVADEEDVDAEFSCASALNPLHTESSRHAVGGGLATCCTASAAHPMPDSALLPCRTSSSTLLTSSSFVAAFSDSEDDAQDADAADRARCLQQRHGLIAAYPDRIAGGDDERSTEEEDAAAADGEEVFCGSSTQVFIVMHSVLCSCGAQDLTRGSGEATERAAAASTSFATAATPNFFEPSHARRRQLDTPLGDSTEGLPGRSSVPCAADADFPFSYFEQRVLLPPGSGHERRVGGGRSGGGDGKAAHPRAPLIETEQKSRSPRLPSAWAADPTDAPLGAACPRARAAAAEAAAARQKAAATVRDAGALPVEAAASSPPDAEESNLYDFAKDYSGPEPRGTSSCHRQHAFCAAGTSAVEPSEGDMAFAAELYARLQFWSLRGQDRSAYIDLSWTRQSRHERPEGEKWSAPSASHSRAGNTEAMEGLAEVDRQQPAAPFASYATGVDAPRRAQAGMNQPAPDTRTSGKPAPGEASQSSLDSSMNASEGASSKNTIELPLRLLHCTVGTIELSDEALQAPPRAGARVRKRRRAAHADERQTKRRSRVAGSSGATEEEADDPLAKEAEECDEGRGSFPRLPPLMTVNARGKELLFEALREATEVVVCGVRESRAHTGYHDVLHQRCPPPPSSTSASAAPQNGAGVRSEGDTGQVGHDPRTDAAAATTTGTPSKSTWITTVNPWMAAAAAAQGCSFRVAAGTLSRDGRNPFAFDTHRHLGACGIVCWSQGDISHEEEAESSSADVSDDEAAMTMAVPTKDSAPDCAEETSGGATHHHDYVRRSDFSHMHKWRWPKLPANDHKQWRCELLKSEFRLARSRCLDCLLVDHTHGRPIAAITLAPWSWPRASFGLPSDAVYSGDDDGDDEEVPSRRCTERHCAGTKAADAPSPQEVVQRTIYVVVGFTHYIAPLWRHLREEKAVLVDMDRTLIDNAITERSAAERQRHLRHLHRVVAAAEGVAGAENPCVLWRRYPAAPSSERFAGAPLRLGRNDAPPLTEEELAESMVRGADGQQEGALHRDSRGYHLHGNGPFHSSHRCTEIVEDDGVLRPTMRQRHPHTREPLLSHAKATTGDTSALSSGGLLHCFMRRTASQRHSLGIVHYEECGAVRYTAASPSAVGPASAVDSPSKSRHDHGHSHLECRDTRETSCSSSADADALRSSSAKSATASATATATPPARYLLDVVYVRPGVRQFLYRVATQWNIPVVLVTKSTRSRTEAILRQVLDPHRVLFPDMRSSVVTADEMLRWCDDLERRDDAVGRDEEAPAAPDVGFAGPVGGIPADHSSSATASVPNPAHAHLVPLQTPAPRNTAERLARCRKGALRVVQFILDADAMAAARRAWRAPAWCDWPNRLPKPRSIAVLDDAPQVWEESDWPCTVNVAPYTLARVDPRAYFSRRGYATSLVLSCLYGSKCLVCSEGVLRLPEWQRADTSTSPSSPHTPSTTLSMPESRGHGAYRWPHCVCVCPPDHLRDLARAEEDVPVGYTNTSFSAAASDLSASVSAMLTALLWRMSNKDALCSSQQPLLLPTIEDSVATELAEQARGAESQVGASRRGGSRRRRRRRHACDLGATMAPVSEDRCEKALPSTATGADVLGLAGRAMRPGHVDTVDTEGIASLRSPPPAVLARATCHSFPSASASSSAQSASSPSSSSSASSSNPSLPSTTDSLFSLEPLAWGAGFGHAAVNARTDTGSYTPSTMMTAASMPPTPMTFHAFPDLPLESRVLGGVAEADADEQHGLRISMGSLSANATASGRNTVRGESAALQTPPPDGYAVAITNGYEAPCLSSSAVDDVIPLEMQVVPSVLEPLSTPGSLSQCVEDVGGAPAMALIDSVSWSSGSHKALRSSRSFTSASRKGVVPITSVPGTFTERVVVDVDESAPPGVCEAELQRPRHRLLDDPLDEVEDVTPL</sequence>
<feature type="region of interest" description="Disordered" evidence="1">
    <location>
        <begin position="1282"/>
        <end position="1315"/>
    </location>
</feature>
<feature type="compositionally biased region" description="Low complexity" evidence="1">
    <location>
        <begin position="480"/>
        <end position="511"/>
    </location>
</feature>
<feature type="compositionally biased region" description="Basic and acidic residues" evidence="1">
    <location>
        <begin position="1368"/>
        <end position="1377"/>
    </location>
</feature>
<feature type="region of interest" description="Disordered" evidence="1">
    <location>
        <begin position="926"/>
        <end position="949"/>
    </location>
</feature>
<dbReference type="SUPFAM" id="SSF56784">
    <property type="entry name" value="HAD-like"/>
    <property type="match status" value="1"/>
</dbReference>
<feature type="region of interest" description="Disordered" evidence="1">
    <location>
        <begin position="476"/>
        <end position="511"/>
    </location>
</feature>
<feature type="compositionally biased region" description="Low complexity" evidence="1">
    <location>
        <begin position="800"/>
        <end position="821"/>
    </location>
</feature>
<evidence type="ECO:0000256" key="1">
    <source>
        <dbReference type="SAM" id="MobiDB-lite"/>
    </source>
</evidence>
<feature type="compositionally biased region" description="Low complexity" evidence="1">
    <location>
        <begin position="927"/>
        <end position="940"/>
    </location>
</feature>
<feature type="compositionally biased region" description="Basic residues" evidence="1">
    <location>
        <begin position="2521"/>
        <end position="2531"/>
    </location>
</feature>
<feature type="compositionally biased region" description="Low complexity" evidence="1">
    <location>
        <begin position="1629"/>
        <end position="1643"/>
    </location>
</feature>
<feature type="region of interest" description="Disordered" evidence="1">
    <location>
        <begin position="2226"/>
        <end position="2258"/>
    </location>
</feature>
<feature type="region of interest" description="Disordered" evidence="1">
    <location>
        <begin position="2396"/>
        <end position="2417"/>
    </location>
</feature>
<feature type="compositionally biased region" description="Polar residues" evidence="1">
    <location>
        <begin position="1444"/>
        <end position="1461"/>
    </location>
</feature>
<proteinExistence type="predicted"/>
<feature type="region of interest" description="Disordered" evidence="1">
    <location>
        <begin position="1"/>
        <end position="63"/>
    </location>
</feature>
<dbReference type="InParanoid" id="A4I0E2"/>
<feature type="region of interest" description="Disordered" evidence="1">
    <location>
        <begin position="1422"/>
        <end position="1461"/>
    </location>
</feature>
<feature type="region of interest" description="Disordered" evidence="1">
    <location>
        <begin position="2082"/>
        <end position="2112"/>
    </location>
</feature>
<dbReference type="InterPro" id="IPR036412">
    <property type="entry name" value="HAD-like_sf"/>
</dbReference>
<feature type="region of interest" description="Disordered" evidence="1">
    <location>
        <begin position="2506"/>
        <end position="2531"/>
    </location>
</feature>
<feature type="compositionally biased region" description="Basic residues" evidence="1">
    <location>
        <begin position="160"/>
        <end position="173"/>
    </location>
</feature>
<feature type="region of interest" description="Disordered" evidence="1">
    <location>
        <begin position="568"/>
        <end position="593"/>
    </location>
</feature>
<accession>A4I0E2</accession>
<feature type="region of interest" description="Disordered" evidence="1">
    <location>
        <begin position="706"/>
        <end position="733"/>
    </location>
</feature>
<feature type="compositionally biased region" description="Low complexity" evidence="1">
    <location>
        <begin position="2602"/>
        <end position="2630"/>
    </location>
</feature>
<feature type="compositionally biased region" description="Basic and acidic residues" evidence="1">
    <location>
        <begin position="2102"/>
        <end position="2112"/>
    </location>
</feature>
<feature type="region of interest" description="Disordered" evidence="1">
    <location>
        <begin position="1588"/>
        <end position="1643"/>
    </location>
</feature>
<dbReference type="KEGG" id="lif:LINJ_23_1090"/>
<name>A4I0E2_LEIIN</name>
<dbReference type="eggNOG" id="ENOG502S3J0">
    <property type="taxonomic scope" value="Eukaryota"/>
</dbReference>
<dbReference type="RefSeq" id="XP_001465783.2">
    <property type="nucleotide sequence ID" value="XM_001465746.2"/>
</dbReference>
<feature type="region of interest" description="Disordered" evidence="1">
    <location>
        <begin position="1197"/>
        <end position="1243"/>
    </location>
</feature>
<feature type="region of interest" description="Disordered" evidence="1">
    <location>
        <begin position="849"/>
        <end position="906"/>
    </location>
</feature>
<feature type="region of interest" description="Disordered" evidence="1">
    <location>
        <begin position="1366"/>
        <end position="1395"/>
    </location>
</feature>
<dbReference type="Proteomes" id="UP000008153">
    <property type="component" value="Chromosome 23"/>
</dbReference>
<feature type="region of interest" description="Disordered" evidence="1">
    <location>
        <begin position="2602"/>
        <end position="2631"/>
    </location>
</feature>
<feature type="region of interest" description="Disordered" evidence="1">
    <location>
        <begin position="2019"/>
        <end position="2042"/>
    </location>
</feature>
<feature type="region of interest" description="Disordered" evidence="1">
    <location>
        <begin position="762"/>
        <end position="830"/>
    </location>
</feature>
<dbReference type="VEuPathDB" id="TriTrypDB:LINF_230017400"/>
<evidence type="ECO:0000313" key="2">
    <source>
        <dbReference type="EMBL" id="CAM68211.2"/>
    </source>
</evidence>
<feature type="compositionally biased region" description="Low complexity" evidence="1">
    <location>
        <begin position="2082"/>
        <end position="2093"/>
    </location>
</feature>
<organism evidence="2 3">
    <name type="scientific">Leishmania infantum</name>
    <dbReference type="NCBI Taxonomy" id="5671"/>
    <lineage>
        <taxon>Eukaryota</taxon>
        <taxon>Discoba</taxon>
        <taxon>Euglenozoa</taxon>
        <taxon>Kinetoplastea</taxon>
        <taxon>Metakinetoplastina</taxon>
        <taxon>Trypanosomatida</taxon>
        <taxon>Trypanosomatidae</taxon>
        <taxon>Leishmaniinae</taxon>
        <taxon>Leishmania</taxon>
    </lineage>
</organism>
<reference evidence="2 3" key="1">
    <citation type="journal article" date="2007" name="Nat. Genet.">
        <title>Comparative genomic analysis of three Leishmania species that cause diverse human disease.</title>
        <authorList>
            <person name="Peacock C.S."/>
            <person name="Seeger K."/>
            <person name="Harris D."/>
            <person name="Murphy L."/>
            <person name="Ruiz J.C."/>
            <person name="Quail M.A."/>
            <person name="Peters N."/>
            <person name="Adlem E."/>
            <person name="Tivey A."/>
            <person name="Aslett M."/>
            <person name="Kerhornou A."/>
            <person name="Ivens A."/>
            <person name="Fraser A."/>
            <person name="Rajandream M.A."/>
            <person name="Carver T."/>
            <person name="Norbertczak H."/>
            <person name="Chillingworth T."/>
            <person name="Hance Z."/>
            <person name="Jagels K."/>
            <person name="Moule S."/>
            <person name="Ormond D."/>
            <person name="Rutter S."/>
            <person name="Squares R."/>
            <person name="Whitehead S."/>
            <person name="Rabbinowitsch E."/>
            <person name="Arrowsmith C."/>
            <person name="White B."/>
            <person name="Thurston S."/>
            <person name="Bringaud F."/>
            <person name="Baldauf S.L."/>
            <person name="Faulconbridge A."/>
            <person name="Jeffares D."/>
            <person name="Depledge D.P."/>
            <person name="Oyola S.O."/>
            <person name="Hilley J.D."/>
            <person name="Brito L.O."/>
            <person name="Tosi L.R."/>
            <person name="Barrell B."/>
            <person name="Cruz A.K."/>
            <person name="Mottram J.C."/>
            <person name="Smith D.F."/>
            <person name="Berriman M."/>
        </authorList>
    </citation>
    <scope>NUCLEOTIDE SEQUENCE [LARGE SCALE GENOMIC DNA]</scope>
    <source>
        <strain evidence="2 3">JPCM5</strain>
    </source>
</reference>
<protein>
    <submittedName>
        <fullName evidence="2">Uncharacterized protein</fullName>
    </submittedName>
</protein>
<feature type="region of interest" description="Disordered" evidence="1">
    <location>
        <begin position="157"/>
        <end position="181"/>
    </location>
</feature>
<feature type="region of interest" description="Disordered" evidence="1">
    <location>
        <begin position="361"/>
        <end position="389"/>
    </location>
</feature>
<feature type="compositionally biased region" description="Low complexity" evidence="1">
    <location>
        <begin position="889"/>
        <end position="904"/>
    </location>
</feature>
<feature type="region of interest" description="Disordered" evidence="1">
    <location>
        <begin position="196"/>
        <end position="284"/>
    </location>
</feature>
<keyword evidence="3" id="KW-1185">Reference proteome</keyword>